<dbReference type="CDD" id="cd22786">
    <property type="entry name" value="DPBB_YuiC-like"/>
    <property type="match status" value="1"/>
</dbReference>
<sequence length="485" mass="53647">MGDLLTDVGLMEGPEAVTNGASAERALVPARVAQAQNASSDTPPSKGVALSGAAPQEGLRVSHDLNTRIIDGLRLSIERPQRFLIVADGREYGASSWATTPAELMADAGIPYSPRDQVLVYGIDVGWDDEIPTGPGRVSDTRLSGGPSWEQSERAALAIEIKRSARLTVYEDTIPFTIHTLADTVGEALRDAQVTIYLGDEVQPSLGTRVSSGLRVFIRRSIPVSLVADGVLYRTRTLSDSVGDVLAEIGVGLTGLDEVTPHLGAGLQPDMQIRIVRVKEEVEIEEEIVPFQTVWLPDPTLPIDTIIEHPGAEGITRSRYRVLIRDDEVVDRTLEDVWEAQEPRDKQIVYGQKIEPQVFITEDGQEITYWRKVRMRATSYSASTAGVSPSVPWYGFTRTGDRMRKGIVAVDPDIVPLRTRVYVPGYGFGDALDTGGNIKFRRIDLGYDDHNLVLWSRWVDVYLLWPPPPEHQIVWVIRNWPIEPQ</sequence>
<dbReference type="PANTHER" id="PTHR39160">
    <property type="entry name" value="CELL WALL-BINDING PROTEIN YOCH"/>
    <property type="match status" value="1"/>
</dbReference>
<gene>
    <name evidence="4" type="ORF">F4148_14295</name>
</gene>
<evidence type="ECO:0000256" key="1">
    <source>
        <dbReference type="ARBA" id="ARBA00022729"/>
    </source>
</evidence>
<evidence type="ECO:0000256" key="2">
    <source>
        <dbReference type="SAM" id="MobiDB-lite"/>
    </source>
</evidence>
<organism evidence="4">
    <name type="scientific">Caldilineaceae bacterium SB0675_bin_29</name>
    <dbReference type="NCBI Taxonomy" id="2605266"/>
    <lineage>
        <taxon>Bacteria</taxon>
        <taxon>Bacillati</taxon>
        <taxon>Chloroflexota</taxon>
        <taxon>Caldilineae</taxon>
        <taxon>Caldilineales</taxon>
        <taxon>Caldilineaceae</taxon>
    </lineage>
</organism>
<name>A0A6B1G9V4_9CHLR</name>
<protein>
    <submittedName>
        <fullName evidence="4">DUF348 domain-containing protein</fullName>
    </submittedName>
</protein>
<feature type="compositionally biased region" description="Polar residues" evidence="2">
    <location>
        <begin position="34"/>
        <end position="43"/>
    </location>
</feature>
<dbReference type="Pfam" id="PF03990">
    <property type="entry name" value="DUF348"/>
    <property type="match status" value="3"/>
</dbReference>
<dbReference type="Pfam" id="PF06725">
    <property type="entry name" value="3D"/>
    <property type="match status" value="1"/>
</dbReference>
<dbReference type="EMBL" id="VYDA01000505">
    <property type="protein sequence ID" value="MYH62864.1"/>
    <property type="molecule type" value="Genomic_DNA"/>
</dbReference>
<dbReference type="InterPro" id="IPR010611">
    <property type="entry name" value="3D_dom"/>
</dbReference>
<dbReference type="GO" id="GO:0004553">
    <property type="term" value="F:hydrolase activity, hydrolyzing O-glycosyl compounds"/>
    <property type="evidence" value="ECO:0007669"/>
    <property type="project" value="InterPro"/>
</dbReference>
<dbReference type="InterPro" id="IPR011098">
    <property type="entry name" value="G5_dom"/>
</dbReference>
<dbReference type="GO" id="GO:0019867">
    <property type="term" value="C:outer membrane"/>
    <property type="evidence" value="ECO:0007669"/>
    <property type="project" value="InterPro"/>
</dbReference>
<dbReference type="Gene3D" id="2.20.230.10">
    <property type="entry name" value="Resuscitation-promoting factor rpfb"/>
    <property type="match status" value="1"/>
</dbReference>
<dbReference type="InterPro" id="IPR007137">
    <property type="entry name" value="DUF348"/>
</dbReference>
<feature type="domain" description="G5" evidence="3">
    <location>
        <begin position="275"/>
        <end position="354"/>
    </location>
</feature>
<comment type="caution">
    <text evidence="4">The sequence shown here is derived from an EMBL/GenBank/DDBJ whole genome shotgun (WGS) entry which is preliminary data.</text>
</comment>
<feature type="region of interest" description="Disordered" evidence="2">
    <location>
        <begin position="34"/>
        <end position="54"/>
    </location>
</feature>
<dbReference type="PANTHER" id="PTHR39160:SF4">
    <property type="entry name" value="RESUSCITATION-PROMOTING FACTOR RPFB"/>
    <property type="match status" value="1"/>
</dbReference>
<dbReference type="InterPro" id="IPR051933">
    <property type="entry name" value="Resuscitation_pf_RpfB"/>
</dbReference>
<accession>A0A6B1G9V4</accession>
<dbReference type="SMART" id="SM01208">
    <property type="entry name" value="G5"/>
    <property type="match status" value="1"/>
</dbReference>
<dbReference type="PROSITE" id="PS51109">
    <property type="entry name" value="G5"/>
    <property type="match status" value="1"/>
</dbReference>
<dbReference type="GO" id="GO:0009254">
    <property type="term" value="P:peptidoglycan turnover"/>
    <property type="evidence" value="ECO:0007669"/>
    <property type="project" value="InterPro"/>
</dbReference>
<evidence type="ECO:0000313" key="4">
    <source>
        <dbReference type="EMBL" id="MYH62864.1"/>
    </source>
</evidence>
<evidence type="ECO:0000259" key="3">
    <source>
        <dbReference type="PROSITE" id="PS51109"/>
    </source>
</evidence>
<proteinExistence type="predicted"/>
<reference evidence="4" key="1">
    <citation type="submission" date="2019-09" db="EMBL/GenBank/DDBJ databases">
        <title>Characterisation of the sponge microbiome using genome-centric metagenomics.</title>
        <authorList>
            <person name="Engelberts J.P."/>
            <person name="Robbins S.J."/>
            <person name="De Goeij J.M."/>
            <person name="Aranda M."/>
            <person name="Bell S.C."/>
            <person name="Webster N.S."/>
        </authorList>
    </citation>
    <scope>NUCLEOTIDE SEQUENCE</scope>
    <source>
        <strain evidence="4">SB0675_bin_29</strain>
    </source>
</reference>
<dbReference type="Pfam" id="PF07501">
    <property type="entry name" value="G5"/>
    <property type="match status" value="1"/>
</dbReference>
<dbReference type="AlphaFoldDB" id="A0A6B1G9V4"/>
<keyword evidence="1" id="KW-0732">Signal</keyword>